<name>A0A5B7KFY2_PORTR</name>
<gene>
    <name evidence="1" type="ORF">E2C01_099664</name>
</gene>
<evidence type="ECO:0000313" key="1">
    <source>
        <dbReference type="EMBL" id="MPD03999.1"/>
    </source>
</evidence>
<protein>
    <submittedName>
        <fullName evidence="1">Uncharacterized protein</fullName>
    </submittedName>
</protein>
<sequence>MLSTTTSTTEYTSTPTPLCYSNSRVSCPEPGGMWRVCMTCRATGILIKSLHYRAGCGRVHSSHSGRRAKTGQG</sequence>
<dbReference type="AlphaFoldDB" id="A0A5B7KFY2"/>
<accession>A0A5B7KFY2</accession>
<evidence type="ECO:0000313" key="2">
    <source>
        <dbReference type="Proteomes" id="UP000324222"/>
    </source>
</evidence>
<reference evidence="1 2" key="1">
    <citation type="submission" date="2019-05" db="EMBL/GenBank/DDBJ databases">
        <title>Another draft genome of Portunus trituberculatus and its Hox gene families provides insights of decapod evolution.</title>
        <authorList>
            <person name="Jeong J.-H."/>
            <person name="Song I."/>
            <person name="Kim S."/>
            <person name="Choi T."/>
            <person name="Kim D."/>
            <person name="Ryu S."/>
            <person name="Kim W."/>
        </authorList>
    </citation>
    <scope>NUCLEOTIDE SEQUENCE [LARGE SCALE GENOMIC DNA]</scope>
    <source>
        <tissue evidence="1">Muscle</tissue>
    </source>
</reference>
<dbReference type="Proteomes" id="UP000324222">
    <property type="component" value="Unassembled WGS sequence"/>
</dbReference>
<comment type="caution">
    <text evidence="1">The sequence shown here is derived from an EMBL/GenBank/DDBJ whole genome shotgun (WGS) entry which is preliminary data.</text>
</comment>
<keyword evidence="2" id="KW-1185">Reference proteome</keyword>
<dbReference type="EMBL" id="VSRR010138989">
    <property type="protein sequence ID" value="MPD03999.1"/>
    <property type="molecule type" value="Genomic_DNA"/>
</dbReference>
<organism evidence="1 2">
    <name type="scientific">Portunus trituberculatus</name>
    <name type="common">Swimming crab</name>
    <name type="synonym">Neptunus trituberculatus</name>
    <dbReference type="NCBI Taxonomy" id="210409"/>
    <lineage>
        <taxon>Eukaryota</taxon>
        <taxon>Metazoa</taxon>
        <taxon>Ecdysozoa</taxon>
        <taxon>Arthropoda</taxon>
        <taxon>Crustacea</taxon>
        <taxon>Multicrustacea</taxon>
        <taxon>Malacostraca</taxon>
        <taxon>Eumalacostraca</taxon>
        <taxon>Eucarida</taxon>
        <taxon>Decapoda</taxon>
        <taxon>Pleocyemata</taxon>
        <taxon>Brachyura</taxon>
        <taxon>Eubrachyura</taxon>
        <taxon>Portunoidea</taxon>
        <taxon>Portunidae</taxon>
        <taxon>Portuninae</taxon>
        <taxon>Portunus</taxon>
    </lineage>
</organism>
<proteinExistence type="predicted"/>